<evidence type="ECO:0000313" key="2">
    <source>
        <dbReference type="EMBL" id="KAL0960882.1"/>
    </source>
</evidence>
<dbReference type="EMBL" id="JASNQZ010000001">
    <property type="protein sequence ID" value="KAL0960882.1"/>
    <property type="molecule type" value="Genomic_DNA"/>
</dbReference>
<sequence length="232" mass="25536">MARPSPLRSTPIQIPARRHINSSSHSPTSHNRPMSPDLIFPMSPEYSSPAGQYSFRYSTAVMMDREPFMYSYPSFPIHDAAAQKEISPLRDALCPSVSPSPEEVEITITSPPRHQQRGRTLSSRHSHGVIRATPAKKITGFKPALPTNLSGSGKAQGAAPSRRSGRLSPPPRRSSFSSSPWILPGKGELLDGDVGSLEAVPYALDFEKYLMGRIESEKRVSFNRLRTVPSMI</sequence>
<evidence type="ECO:0000256" key="1">
    <source>
        <dbReference type="SAM" id="MobiDB-lite"/>
    </source>
</evidence>
<feature type="region of interest" description="Disordered" evidence="1">
    <location>
        <begin position="1"/>
        <end position="40"/>
    </location>
</feature>
<organism evidence="2 3">
    <name type="scientific">Hohenbuehelia grisea</name>
    <dbReference type="NCBI Taxonomy" id="104357"/>
    <lineage>
        <taxon>Eukaryota</taxon>
        <taxon>Fungi</taxon>
        <taxon>Dikarya</taxon>
        <taxon>Basidiomycota</taxon>
        <taxon>Agaricomycotina</taxon>
        <taxon>Agaricomycetes</taxon>
        <taxon>Agaricomycetidae</taxon>
        <taxon>Agaricales</taxon>
        <taxon>Pleurotineae</taxon>
        <taxon>Pleurotaceae</taxon>
        <taxon>Hohenbuehelia</taxon>
    </lineage>
</organism>
<dbReference type="Proteomes" id="UP001556367">
    <property type="component" value="Unassembled WGS sequence"/>
</dbReference>
<feature type="compositionally biased region" description="Basic residues" evidence="1">
    <location>
        <begin position="114"/>
        <end position="128"/>
    </location>
</feature>
<proteinExistence type="predicted"/>
<name>A0ABR3JYG2_9AGAR</name>
<feature type="region of interest" description="Disordered" evidence="1">
    <location>
        <begin position="95"/>
        <end position="180"/>
    </location>
</feature>
<protein>
    <submittedName>
        <fullName evidence="2">Uncharacterized protein</fullName>
    </submittedName>
</protein>
<accession>A0ABR3JYG2</accession>
<feature type="compositionally biased region" description="Polar residues" evidence="1">
    <location>
        <begin position="21"/>
        <end position="32"/>
    </location>
</feature>
<reference evidence="3" key="1">
    <citation type="submission" date="2024-06" db="EMBL/GenBank/DDBJ databases">
        <title>Multi-omics analyses provide insights into the biosynthesis of the anticancer antibiotic pleurotin in Hohenbuehelia grisea.</title>
        <authorList>
            <person name="Weaver J.A."/>
            <person name="Alberti F."/>
        </authorList>
    </citation>
    <scope>NUCLEOTIDE SEQUENCE [LARGE SCALE GENOMIC DNA]</scope>
    <source>
        <strain evidence="3">T-177</strain>
    </source>
</reference>
<evidence type="ECO:0000313" key="3">
    <source>
        <dbReference type="Proteomes" id="UP001556367"/>
    </source>
</evidence>
<gene>
    <name evidence="2" type="ORF">HGRIS_005894</name>
</gene>
<keyword evidence="3" id="KW-1185">Reference proteome</keyword>
<comment type="caution">
    <text evidence="2">The sequence shown here is derived from an EMBL/GenBank/DDBJ whole genome shotgun (WGS) entry which is preliminary data.</text>
</comment>